<feature type="transmembrane region" description="Helical" evidence="14">
    <location>
        <begin position="249"/>
        <end position="267"/>
    </location>
</feature>
<reference evidence="18" key="1">
    <citation type="submission" date="2022-11" db="EMBL/GenBank/DDBJ databases">
        <title>Centuries of genome instability and evolution in soft-shell clam transmissible cancer (bioRxiv).</title>
        <authorList>
            <person name="Hart S.F.M."/>
            <person name="Yonemitsu M.A."/>
            <person name="Giersch R.M."/>
            <person name="Beal B.F."/>
            <person name="Arriagada G."/>
            <person name="Davis B.W."/>
            <person name="Ostrander E.A."/>
            <person name="Goff S.P."/>
            <person name="Metzger M.J."/>
        </authorList>
    </citation>
    <scope>NUCLEOTIDE SEQUENCE</scope>
    <source>
        <strain evidence="18">MELC-2E11</strain>
        <tissue evidence="18">Siphon/mantle</tissue>
    </source>
</reference>
<dbReference type="InterPro" id="IPR006029">
    <property type="entry name" value="Neurotrans-gated_channel_TM"/>
</dbReference>
<dbReference type="Proteomes" id="UP001164746">
    <property type="component" value="Chromosome 1"/>
</dbReference>
<feature type="transmembrane region" description="Helical" evidence="14">
    <location>
        <begin position="458"/>
        <end position="476"/>
    </location>
</feature>
<dbReference type="InterPro" id="IPR036734">
    <property type="entry name" value="Neur_chan_lig-bd_sf"/>
</dbReference>
<keyword evidence="19" id="KW-1185">Reference proteome</keyword>
<evidence type="ECO:0000256" key="2">
    <source>
        <dbReference type="ARBA" id="ARBA00022475"/>
    </source>
</evidence>
<keyword evidence="2" id="KW-1003">Cell membrane</keyword>
<evidence type="ECO:0000256" key="5">
    <source>
        <dbReference type="ARBA" id="ARBA00023018"/>
    </source>
</evidence>
<dbReference type="PROSITE" id="PS00236">
    <property type="entry name" value="NEUROTR_ION_CHANNEL"/>
    <property type="match status" value="1"/>
</dbReference>
<keyword evidence="12 14" id="KW-0407">Ion channel</keyword>
<keyword evidence="10" id="KW-0325">Glycoprotein</keyword>
<proteinExistence type="inferred from homology"/>
<evidence type="ECO:0000256" key="4">
    <source>
        <dbReference type="ARBA" id="ARBA00022989"/>
    </source>
</evidence>
<dbReference type="Pfam" id="PF02932">
    <property type="entry name" value="Neur_chan_memb"/>
    <property type="match status" value="1"/>
</dbReference>
<gene>
    <name evidence="18" type="ORF">MAR_006195</name>
</gene>
<evidence type="ECO:0000256" key="7">
    <source>
        <dbReference type="ARBA" id="ARBA00023136"/>
    </source>
</evidence>
<dbReference type="InterPro" id="IPR038050">
    <property type="entry name" value="Neuro_actylchol_rec"/>
</dbReference>
<dbReference type="PANTHER" id="PTHR18945">
    <property type="entry name" value="NEUROTRANSMITTER GATED ION CHANNEL"/>
    <property type="match status" value="1"/>
</dbReference>
<dbReference type="CDD" id="cd19051">
    <property type="entry name" value="LGIC_TM_cation"/>
    <property type="match status" value="1"/>
</dbReference>
<feature type="transmembrane region" description="Helical" evidence="14">
    <location>
        <begin position="279"/>
        <end position="302"/>
    </location>
</feature>
<dbReference type="Pfam" id="PF02931">
    <property type="entry name" value="Neur_chan_LBD"/>
    <property type="match status" value="1"/>
</dbReference>
<dbReference type="InterPro" id="IPR002394">
    <property type="entry name" value="Nicotinic_acetylcholine_rcpt"/>
</dbReference>
<protein>
    <submittedName>
        <fullName evidence="18">ACH10-like protein</fullName>
    </submittedName>
</protein>
<evidence type="ECO:0000256" key="11">
    <source>
        <dbReference type="ARBA" id="ARBA00023286"/>
    </source>
</evidence>
<dbReference type="PRINTS" id="PR00252">
    <property type="entry name" value="NRIONCHANNEL"/>
</dbReference>
<accession>A0ABY7DBF8</accession>
<dbReference type="Gene3D" id="1.20.58.390">
    <property type="entry name" value="Neurotransmitter-gated ion-channel transmembrane domain"/>
    <property type="match status" value="2"/>
</dbReference>
<evidence type="ECO:0000259" key="17">
    <source>
        <dbReference type="Pfam" id="PF02932"/>
    </source>
</evidence>
<evidence type="ECO:0000256" key="13">
    <source>
        <dbReference type="ARBA" id="ARBA00034099"/>
    </source>
</evidence>
<dbReference type="CDD" id="cd18997">
    <property type="entry name" value="LGIC_ECD_nAChR"/>
    <property type="match status" value="1"/>
</dbReference>
<dbReference type="SUPFAM" id="SSF63712">
    <property type="entry name" value="Nicotinic receptor ligand binding domain-like"/>
    <property type="match status" value="1"/>
</dbReference>
<keyword evidence="4 14" id="KW-1133">Transmembrane helix</keyword>
<keyword evidence="9" id="KW-0675">Receptor</keyword>
<evidence type="ECO:0000256" key="10">
    <source>
        <dbReference type="ARBA" id="ARBA00023180"/>
    </source>
</evidence>
<dbReference type="Gene3D" id="2.70.170.10">
    <property type="entry name" value="Neurotransmitter-gated ion-channel ligand-binding domain"/>
    <property type="match status" value="1"/>
</dbReference>
<feature type="non-terminal residue" evidence="18">
    <location>
        <position position="478"/>
    </location>
</feature>
<evidence type="ECO:0000256" key="1">
    <source>
        <dbReference type="ARBA" id="ARBA00022448"/>
    </source>
</evidence>
<evidence type="ECO:0000256" key="15">
    <source>
        <dbReference type="SAM" id="MobiDB-lite"/>
    </source>
</evidence>
<feature type="transmembrane region" description="Helical" evidence="14">
    <location>
        <begin position="218"/>
        <end position="242"/>
    </location>
</feature>
<dbReference type="PRINTS" id="PR00254">
    <property type="entry name" value="NICOTINICR"/>
</dbReference>
<evidence type="ECO:0000256" key="3">
    <source>
        <dbReference type="ARBA" id="ARBA00022692"/>
    </source>
</evidence>
<organism evidence="18 19">
    <name type="scientific">Mya arenaria</name>
    <name type="common">Soft-shell clam</name>
    <dbReference type="NCBI Taxonomy" id="6604"/>
    <lineage>
        <taxon>Eukaryota</taxon>
        <taxon>Metazoa</taxon>
        <taxon>Spiralia</taxon>
        <taxon>Lophotrochozoa</taxon>
        <taxon>Mollusca</taxon>
        <taxon>Bivalvia</taxon>
        <taxon>Autobranchia</taxon>
        <taxon>Heteroconchia</taxon>
        <taxon>Euheterodonta</taxon>
        <taxon>Imparidentia</taxon>
        <taxon>Neoheterodontei</taxon>
        <taxon>Myida</taxon>
        <taxon>Myoidea</taxon>
        <taxon>Myidae</taxon>
        <taxon>Mya</taxon>
    </lineage>
</organism>
<dbReference type="InterPro" id="IPR006201">
    <property type="entry name" value="Neur_channel"/>
</dbReference>
<evidence type="ECO:0000256" key="8">
    <source>
        <dbReference type="ARBA" id="ARBA00023157"/>
    </source>
</evidence>
<dbReference type="InterPro" id="IPR018000">
    <property type="entry name" value="Neurotransmitter_ion_chnl_CS"/>
</dbReference>
<keyword evidence="3 14" id="KW-0812">Transmembrane</keyword>
<keyword evidence="8" id="KW-1015">Disulfide bond</keyword>
<keyword evidence="7 14" id="KW-0472">Membrane</keyword>
<feature type="non-terminal residue" evidence="18">
    <location>
        <position position="1"/>
    </location>
</feature>
<evidence type="ECO:0000256" key="12">
    <source>
        <dbReference type="ARBA" id="ARBA00023303"/>
    </source>
</evidence>
<name>A0ABY7DBF8_MYAAR</name>
<keyword evidence="11" id="KW-1071">Ligand-gated ion channel</keyword>
<feature type="region of interest" description="Disordered" evidence="15">
    <location>
        <begin position="358"/>
        <end position="403"/>
    </location>
</feature>
<evidence type="ECO:0000259" key="16">
    <source>
        <dbReference type="Pfam" id="PF02931"/>
    </source>
</evidence>
<comment type="similarity">
    <text evidence="14">Belongs to the ligand-gated ion channel (TC 1.A.9) family.</text>
</comment>
<dbReference type="SUPFAM" id="SSF90112">
    <property type="entry name" value="Neurotransmitter-gated ion-channel transmembrane pore"/>
    <property type="match status" value="1"/>
</dbReference>
<comment type="subcellular location">
    <subcellularLocation>
        <location evidence="13">Synaptic cell membrane</location>
        <topology evidence="13">Multi-pass membrane protein</topology>
    </subcellularLocation>
</comment>
<keyword evidence="6 14" id="KW-0406">Ion transport</keyword>
<feature type="domain" description="Neurotransmitter-gated ion-channel transmembrane" evidence="17">
    <location>
        <begin position="225"/>
        <end position="473"/>
    </location>
</feature>
<dbReference type="NCBIfam" id="TIGR00860">
    <property type="entry name" value="LIC"/>
    <property type="match status" value="1"/>
</dbReference>
<feature type="domain" description="Neurotransmitter-gated ion-channel ligand-binding" evidence="16">
    <location>
        <begin position="9"/>
        <end position="217"/>
    </location>
</feature>
<dbReference type="InterPro" id="IPR036719">
    <property type="entry name" value="Neuro-gated_channel_TM_sf"/>
</dbReference>
<sequence>TGVLADVNEYRLVRDLLRSYDKRIRPSLNASQALNVTFGFSLSQIIDVDEKNQIITTNCWLNQMWIDYGLRWKPEKYGGLKVLRLPHDSVWKPDVLLYNNADVSTTHFSWISSNVIVTADGNITWLSMVIFKSSCAINVRYFPFDVQNCSMQFASWTYDGFQINLLITTNEGDLSNFHPNSEWDLLKLDVERNVVYYSCCVEPYPDITFYIYIKRRPLFYIFNMFLPCILITLVALLGFYIPSDSGEKVTMGITTLLSMTVFMMLVAENMPPTSNVLPLIGIYYGITIFIVSTATGMTVVTLNIHHKGNSGHEVPSAIKTICFGVFSKLFCMPLEIPQHARTQFESTTILNQLNEHHPFSSRVRPDATPTPSCNGFAPHMGTTSAGSSSQQATQSNFPFSNITENGGNSIENVETFFMRVLTRVNATIEMNEKRIAEQDYRERIKLEWQHVARIIDRILLTIFVAVTLTTTCAVMFQA</sequence>
<dbReference type="EMBL" id="CP111012">
    <property type="protein sequence ID" value="WAQ93724.1"/>
    <property type="molecule type" value="Genomic_DNA"/>
</dbReference>
<feature type="compositionally biased region" description="Low complexity" evidence="15">
    <location>
        <begin position="381"/>
        <end position="395"/>
    </location>
</feature>
<evidence type="ECO:0000313" key="18">
    <source>
        <dbReference type="EMBL" id="WAQ93724.1"/>
    </source>
</evidence>
<keyword evidence="5" id="KW-0770">Synapse</keyword>
<keyword evidence="1 14" id="KW-0813">Transport</keyword>
<evidence type="ECO:0000256" key="14">
    <source>
        <dbReference type="RuleBase" id="RU000687"/>
    </source>
</evidence>
<evidence type="ECO:0000256" key="9">
    <source>
        <dbReference type="ARBA" id="ARBA00023170"/>
    </source>
</evidence>
<evidence type="ECO:0000256" key="6">
    <source>
        <dbReference type="ARBA" id="ARBA00023065"/>
    </source>
</evidence>
<evidence type="ECO:0000313" key="19">
    <source>
        <dbReference type="Proteomes" id="UP001164746"/>
    </source>
</evidence>
<dbReference type="InterPro" id="IPR006202">
    <property type="entry name" value="Neur_chan_lig-bd"/>
</dbReference>